<dbReference type="OrthoDB" id="6109770at2759"/>
<dbReference type="InParanoid" id="T1EVX4"/>
<evidence type="ECO:0000313" key="3">
    <source>
        <dbReference type="Proteomes" id="UP000015101"/>
    </source>
</evidence>
<dbReference type="PANTHER" id="PTHR34718">
    <property type="entry name" value="PHD-TYPE DOMAIN-CONTAINING PROTEIN"/>
    <property type="match status" value="1"/>
</dbReference>
<dbReference type="Proteomes" id="UP000015101">
    <property type="component" value="Unassembled WGS sequence"/>
</dbReference>
<dbReference type="EnsemblMetazoa" id="HelroT164890">
    <property type="protein sequence ID" value="HelroP164890"/>
    <property type="gene ID" value="HelroG164890"/>
</dbReference>
<sequence length="146" mass="16685">MLPEDERVTCSIMKNFILLEQKNVIMHLHKVQEQIGSNDCGALAIAFASSLACGLNPTCCSYKQENLRAELAKVFTSKLFHPFRRKVTHQKEVREEGRQFQIRGPEKAKADLAKECLTDKTKRLLEEEDWRSAHIGFILLKISVSI</sequence>
<protein>
    <recommendedName>
        <fullName evidence="4">Ubiquitin-like protease family profile domain-containing protein</fullName>
    </recommendedName>
</protein>
<dbReference type="CTD" id="20200724"/>
<evidence type="ECO:0000313" key="1">
    <source>
        <dbReference type="EMBL" id="ESN92777.1"/>
    </source>
</evidence>
<dbReference type="PANTHER" id="PTHR34718:SF2">
    <property type="entry name" value="PHD-TYPE DOMAIN-CONTAINING PROTEIN"/>
    <property type="match status" value="1"/>
</dbReference>
<reference evidence="2" key="3">
    <citation type="submission" date="2015-06" db="UniProtKB">
        <authorList>
            <consortium name="EnsemblMetazoa"/>
        </authorList>
    </citation>
    <scope>IDENTIFICATION</scope>
</reference>
<organism evidence="2 3">
    <name type="scientific">Helobdella robusta</name>
    <name type="common">Californian leech</name>
    <dbReference type="NCBI Taxonomy" id="6412"/>
    <lineage>
        <taxon>Eukaryota</taxon>
        <taxon>Metazoa</taxon>
        <taxon>Spiralia</taxon>
        <taxon>Lophotrochozoa</taxon>
        <taxon>Annelida</taxon>
        <taxon>Clitellata</taxon>
        <taxon>Hirudinea</taxon>
        <taxon>Rhynchobdellida</taxon>
        <taxon>Glossiphoniidae</taxon>
        <taxon>Helobdella</taxon>
    </lineage>
</organism>
<reference evidence="1 3" key="2">
    <citation type="journal article" date="2013" name="Nature">
        <title>Insights into bilaterian evolution from three spiralian genomes.</title>
        <authorList>
            <person name="Simakov O."/>
            <person name="Marletaz F."/>
            <person name="Cho S.J."/>
            <person name="Edsinger-Gonzales E."/>
            <person name="Havlak P."/>
            <person name="Hellsten U."/>
            <person name="Kuo D.H."/>
            <person name="Larsson T."/>
            <person name="Lv J."/>
            <person name="Arendt D."/>
            <person name="Savage R."/>
            <person name="Osoegawa K."/>
            <person name="de Jong P."/>
            <person name="Grimwood J."/>
            <person name="Chapman J.A."/>
            <person name="Shapiro H."/>
            <person name="Aerts A."/>
            <person name="Otillar R.P."/>
            <person name="Terry A.Y."/>
            <person name="Boore J.L."/>
            <person name="Grigoriev I.V."/>
            <person name="Lindberg D.R."/>
            <person name="Seaver E.C."/>
            <person name="Weisblat D.A."/>
            <person name="Putnam N.H."/>
            <person name="Rokhsar D.S."/>
        </authorList>
    </citation>
    <scope>NUCLEOTIDE SEQUENCE</scope>
</reference>
<accession>T1EVX4</accession>
<dbReference type="GeneID" id="20200724"/>
<name>T1EVX4_HELRO</name>
<proteinExistence type="predicted"/>
<dbReference type="HOGENOM" id="CLU_121611_0_0_1"/>
<gene>
    <name evidence="2" type="primary">20200724</name>
    <name evidence="1" type="ORF">HELRODRAFT_164890</name>
</gene>
<reference evidence="3" key="1">
    <citation type="submission" date="2012-12" db="EMBL/GenBank/DDBJ databases">
        <authorList>
            <person name="Hellsten U."/>
            <person name="Grimwood J."/>
            <person name="Chapman J.A."/>
            <person name="Shapiro H."/>
            <person name="Aerts A."/>
            <person name="Otillar R.P."/>
            <person name="Terry A.Y."/>
            <person name="Boore J.L."/>
            <person name="Simakov O."/>
            <person name="Marletaz F."/>
            <person name="Cho S.-J."/>
            <person name="Edsinger-Gonzales E."/>
            <person name="Havlak P."/>
            <person name="Kuo D.-H."/>
            <person name="Larsson T."/>
            <person name="Lv J."/>
            <person name="Arendt D."/>
            <person name="Savage R."/>
            <person name="Osoegawa K."/>
            <person name="de Jong P."/>
            <person name="Lindberg D.R."/>
            <person name="Seaver E.C."/>
            <person name="Weisblat D.A."/>
            <person name="Putnam N.H."/>
            <person name="Grigoriev I.V."/>
            <person name="Rokhsar D.S."/>
        </authorList>
    </citation>
    <scope>NUCLEOTIDE SEQUENCE</scope>
</reference>
<dbReference type="EMBL" id="AMQM01001873">
    <property type="status" value="NOT_ANNOTATED_CDS"/>
    <property type="molecule type" value="Genomic_DNA"/>
</dbReference>
<evidence type="ECO:0000313" key="2">
    <source>
        <dbReference type="EnsemblMetazoa" id="HelroP164890"/>
    </source>
</evidence>
<keyword evidence="3" id="KW-1185">Reference proteome</keyword>
<dbReference type="RefSeq" id="XP_009029077.1">
    <property type="nucleotide sequence ID" value="XM_009030829.1"/>
</dbReference>
<evidence type="ECO:0008006" key="4">
    <source>
        <dbReference type="Google" id="ProtNLM"/>
    </source>
</evidence>
<dbReference type="EMBL" id="KB097639">
    <property type="protein sequence ID" value="ESN92777.1"/>
    <property type="molecule type" value="Genomic_DNA"/>
</dbReference>
<dbReference type="AlphaFoldDB" id="T1EVX4"/>
<dbReference type="KEGG" id="hro:HELRODRAFT_164890"/>